<feature type="compositionally biased region" description="Low complexity" evidence="1">
    <location>
        <begin position="264"/>
        <end position="278"/>
    </location>
</feature>
<keyword evidence="3" id="KW-0966">Cell projection</keyword>
<accession>A0A316GK36</accession>
<sequence length="648" mass="65665">MPDSASRIGLRMEDLTHLTPNAAFVPPGKRPPALPTSATAAFRVEFASPWDVLGHRQATDHGWGGDGAPQSMDGVTFPIERDPHGHETESHGRRSSGRPLAEIPTPTVGPSEGVGSSDGSGWPVAPVSGGPLPNEPALGPQPMSVVPFGDGDAALMAPSAGLLLPEARHADLLPAAAPQPSGFDGLSGGFAYPAPTRSAPPIPLDKDRETAPAFQATVPPELAVGAVESMPLNEIGDLPFSAAPVNLGSVPVTLRDSLPARRATPAQPITAPAPQARPSTGLPGAAMSSATLPAALPAMPTPDLEHPPAEWGATALHKPVVDEFGKVASQGLSVPRPAETGPAVATTGERSLDPRGHNRPTIGPVGASFPFWPSSAGLTPSADERFEQAPVIPARSAVSMQATDGPDLVPHVMVPAPPHAEQGPVAPPAAPTPIQSQARGGFVVAFGALRDAGSPPSGATVMAGVGHEHVASSLHTIFEDPGNLRGVVAVDAGPTVDMAFGTSAAGMPDRGGPVPDPAPIARQVARAVVDASRDPGVPLDLTLDPPELGRLRLGFSDVNGVLTVTIAAERSDTADLIRRHVALLAEEFARAGLDAPSVSISHGGAEQRSRGGSVTLAGSGTEAASSPDAPAPSARARPMGAAGLDLRL</sequence>
<dbReference type="OrthoDB" id="7203912at2"/>
<evidence type="ECO:0000256" key="1">
    <source>
        <dbReference type="SAM" id="MobiDB-lite"/>
    </source>
</evidence>
<keyword evidence="3" id="KW-0282">Flagellum</keyword>
<dbReference type="CDD" id="cd17470">
    <property type="entry name" value="T3SS_Flik_C"/>
    <property type="match status" value="1"/>
</dbReference>
<keyword evidence="4" id="KW-1185">Reference proteome</keyword>
<gene>
    <name evidence="3" type="ORF">C7455_10672</name>
</gene>
<protein>
    <submittedName>
        <fullName evidence="3">Flagellar hook-length control protein FliK</fullName>
    </submittedName>
</protein>
<organism evidence="3 4">
    <name type="scientific">Roseicyclus mahoneyensis</name>
    <dbReference type="NCBI Taxonomy" id="164332"/>
    <lineage>
        <taxon>Bacteria</taxon>
        <taxon>Pseudomonadati</taxon>
        <taxon>Pseudomonadota</taxon>
        <taxon>Alphaproteobacteria</taxon>
        <taxon>Rhodobacterales</taxon>
        <taxon>Roseobacteraceae</taxon>
        <taxon>Roseicyclus</taxon>
    </lineage>
</organism>
<dbReference type="AlphaFoldDB" id="A0A316GK36"/>
<dbReference type="Gene3D" id="3.30.750.140">
    <property type="match status" value="1"/>
</dbReference>
<reference evidence="3 4" key="1">
    <citation type="submission" date="2018-05" db="EMBL/GenBank/DDBJ databases">
        <title>Genomic Encyclopedia of Type Strains, Phase IV (KMG-IV): sequencing the most valuable type-strain genomes for metagenomic binning, comparative biology and taxonomic classification.</title>
        <authorList>
            <person name="Goeker M."/>
        </authorList>
    </citation>
    <scope>NUCLEOTIDE SEQUENCE [LARGE SCALE GENOMIC DNA]</scope>
    <source>
        <strain evidence="3 4">DSM 16097</strain>
    </source>
</reference>
<feature type="region of interest" description="Disordered" evidence="1">
    <location>
        <begin position="596"/>
        <end position="648"/>
    </location>
</feature>
<name>A0A316GK36_9RHOB</name>
<evidence type="ECO:0000259" key="2">
    <source>
        <dbReference type="Pfam" id="PF02120"/>
    </source>
</evidence>
<dbReference type="Pfam" id="PF02120">
    <property type="entry name" value="Flg_hook"/>
    <property type="match status" value="1"/>
</dbReference>
<proteinExistence type="predicted"/>
<feature type="compositionally biased region" description="Basic and acidic residues" evidence="1">
    <location>
        <begin position="79"/>
        <end position="92"/>
    </location>
</feature>
<dbReference type="InterPro" id="IPR038610">
    <property type="entry name" value="FliK-like_C_sf"/>
</dbReference>
<evidence type="ECO:0000313" key="4">
    <source>
        <dbReference type="Proteomes" id="UP000245708"/>
    </source>
</evidence>
<dbReference type="Proteomes" id="UP000245708">
    <property type="component" value="Unassembled WGS sequence"/>
</dbReference>
<keyword evidence="3" id="KW-0969">Cilium</keyword>
<dbReference type="EMBL" id="QGGW01000006">
    <property type="protein sequence ID" value="PWK59786.1"/>
    <property type="molecule type" value="Genomic_DNA"/>
</dbReference>
<feature type="compositionally biased region" description="Low complexity" evidence="1">
    <location>
        <begin position="623"/>
        <end position="648"/>
    </location>
</feature>
<feature type="region of interest" description="Disordered" evidence="1">
    <location>
        <begin position="264"/>
        <end position="287"/>
    </location>
</feature>
<dbReference type="InterPro" id="IPR021136">
    <property type="entry name" value="Flagellar_hook_control-like_C"/>
</dbReference>
<feature type="domain" description="Flagellar hook-length control protein-like C-terminal" evidence="2">
    <location>
        <begin position="539"/>
        <end position="607"/>
    </location>
</feature>
<comment type="caution">
    <text evidence="3">The sequence shown here is derived from an EMBL/GenBank/DDBJ whole genome shotgun (WGS) entry which is preliminary data.</text>
</comment>
<evidence type="ECO:0000313" key="3">
    <source>
        <dbReference type="EMBL" id="PWK59786.1"/>
    </source>
</evidence>
<feature type="region of interest" description="Disordered" evidence="1">
    <location>
        <begin position="58"/>
        <end position="140"/>
    </location>
</feature>
<feature type="region of interest" description="Disordered" evidence="1">
    <location>
        <begin position="332"/>
        <end position="359"/>
    </location>
</feature>